<dbReference type="EMBL" id="LAZR01067494">
    <property type="protein sequence ID" value="KKK51466.1"/>
    <property type="molecule type" value="Genomic_DNA"/>
</dbReference>
<feature type="compositionally biased region" description="Basic and acidic residues" evidence="1">
    <location>
        <begin position="1"/>
        <end position="19"/>
    </location>
</feature>
<gene>
    <name evidence="2" type="ORF">LCGC14_3114700</name>
</gene>
<evidence type="ECO:0000256" key="1">
    <source>
        <dbReference type="SAM" id="MobiDB-lite"/>
    </source>
</evidence>
<dbReference type="AlphaFoldDB" id="A0A0F8YU05"/>
<feature type="non-terminal residue" evidence="2">
    <location>
        <position position="1"/>
    </location>
</feature>
<protein>
    <submittedName>
        <fullName evidence="2">Uncharacterized protein</fullName>
    </submittedName>
</protein>
<organism evidence="2">
    <name type="scientific">marine sediment metagenome</name>
    <dbReference type="NCBI Taxonomy" id="412755"/>
    <lineage>
        <taxon>unclassified sequences</taxon>
        <taxon>metagenomes</taxon>
        <taxon>ecological metagenomes</taxon>
    </lineage>
</organism>
<sequence length="147" mass="16550">ILTKGEDVNTQKGKMDIAQKVRRKSTKGEDVLTESTPETTTKTTSETIKAEPSPVDIIFKAIHAYYGFPDNGEPDPIPSYGKEGGAIKHMLKRGFTPAQIMECWSEKTKKRKSWVTMVWVNDDISGAPVMMESDKYANQKYGHMVHR</sequence>
<comment type="caution">
    <text evidence="2">The sequence shown here is derived from an EMBL/GenBank/DDBJ whole genome shotgun (WGS) entry which is preliminary data.</text>
</comment>
<evidence type="ECO:0000313" key="2">
    <source>
        <dbReference type="EMBL" id="KKK51466.1"/>
    </source>
</evidence>
<feature type="region of interest" description="Disordered" evidence="1">
    <location>
        <begin position="1"/>
        <end position="49"/>
    </location>
</feature>
<feature type="compositionally biased region" description="Low complexity" evidence="1">
    <location>
        <begin position="33"/>
        <end position="47"/>
    </location>
</feature>
<accession>A0A0F8YU05</accession>
<proteinExistence type="predicted"/>
<reference evidence="2" key="1">
    <citation type="journal article" date="2015" name="Nature">
        <title>Complex archaea that bridge the gap between prokaryotes and eukaryotes.</title>
        <authorList>
            <person name="Spang A."/>
            <person name="Saw J.H."/>
            <person name="Jorgensen S.L."/>
            <person name="Zaremba-Niedzwiedzka K."/>
            <person name="Martijn J."/>
            <person name="Lind A.E."/>
            <person name="van Eijk R."/>
            <person name="Schleper C."/>
            <person name="Guy L."/>
            <person name="Ettema T.J."/>
        </authorList>
    </citation>
    <scope>NUCLEOTIDE SEQUENCE</scope>
</reference>
<name>A0A0F8YU05_9ZZZZ</name>